<feature type="compositionally biased region" description="Basic and acidic residues" evidence="5">
    <location>
        <begin position="187"/>
        <end position="197"/>
    </location>
</feature>
<feature type="compositionally biased region" description="Basic and acidic residues" evidence="5">
    <location>
        <begin position="380"/>
        <end position="391"/>
    </location>
</feature>
<name>A0A2C5Z0F2_9HYPO</name>
<feature type="region of interest" description="Disordered" evidence="5">
    <location>
        <begin position="352"/>
        <end position="426"/>
    </location>
</feature>
<evidence type="ECO:0000256" key="1">
    <source>
        <dbReference type="ARBA" id="ARBA00022656"/>
    </source>
</evidence>
<dbReference type="Gene3D" id="3.90.210.10">
    <property type="entry name" value="Heat-Labile Enterotoxin, subunit A"/>
    <property type="match status" value="1"/>
</dbReference>
<comment type="caution">
    <text evidence="6">The sequence shown here is derived from an EMBL/GenBank/DDBJ whole genome shotgun (WGS) entry which is preliminary data.</text>
</comment>
<dbReference type="SUPFAM" id="SSF56399">
    <property type="entry name" value="ADP-ribosylation"/>
    <property type="match status" value="1"/>
</dbReference>
<feature type="compositionally biased region" description="Basic and acidic residues" evidence="5">
    <location>
        <begin position="415"/>
        <end position="426"/>
    </location>
</feature>
<sequence length="484" mass="52980">MYVNVDASDFGPDAFQKDAIHMDQVDPSPEKPIEWSLRRLVNHWEKQQTRRPDPGYLERRSPYLRVFQKLQAAEKYAKTFSGNTVYIYRVKPNYRFIDVYDALGESHIGERTYAVMGQLDYSQVISSTEVTLGVQVHQPVSNTAFEPEEHVGRIAPPAHALAGCSDLSCQPSREEISNFMNEVRERHDKDVADRQRADQPGQAETPAATNGGALSQIWRFISEAFSLGPASKVTLWAAKMASGKTVTVKEVQEVSTEYRELASDAAFTAAAGPVGSTFSKPLLGLFKAVGRNARKVVKPIVKKVAKPTADKVAKPPVKTSTLQTESSARLTEETKKVADKLPELAQERQRLLANNKSPPSSSSGAGKPKLQGGDGSAKGAVKDEEAERVKDLLSQLKEVPKEPPTASQVGSGLKKMLEKPSLSRRDGVVQGGEDVMANLTLEDRMDVAAGIFIVAKFTMAALMPDNEVSLADRLYDILAEVQEA</sequence>
<protein>
    <submittedName>
        <fullName evidence="6">Putative enterotoxin</fullName>
    </submittedName>
</protein>
<feature type="region of interest" description="Disordered" evidence="5">
    <location>
        <begin position="305"/>
        <end position="335"/>
    </location>
</feature>
<keyword evidence="2" id="KW-0732">Signal</keyword>
<dbReference type="EMBL" id="NJES01000223">
    <property type="protein sequence ID" value="PHH75315.1"/>
    <property type="molecule type" value="Genomic_DNA"/>
</dbReference>
<accession>A0A2C5Z0F2</accession>
<dbReference type="InterPro" id="IPR001144">
    <property type="entry name" value="Enterotoxin_A"/>
</dbReference>
<dbReference type="GO" id="GO:0090729">
    <property type="term" value="F:toxin activity"/>
    <property type="evidence" value="ECO:0007669"/>
    <property type="project" value="UniProtKB-KW"/>
</dbReference>
<keyword evidence="3" id="KW-0843">Virulence</keyword>
<evidence type="ECO:0000256" key="5">
    <source>
        <dbReference type="SAM" id="MobiDB-lite"/>
    </source>
</evidence>
<feature type="compositionally biased region" description="Low complexity" evidence="5">
    <location>
        <begin position="352"/>
        <end position="370"/>
    </location>
</feature>
<keyword evidence="4" id="KW-1015">Disulfide bond</keyword>
<keyword evidence="7" id="KW-1185">Reference proteome</keyword>
<keyword evidence="1" id="KW-0800">Toxin</keyword>
<dbReference type="Pfam" id="PF01375">
    <property type="entry name" value="Enterotoxin_a"/>
    <property type="match status" value="1"/>
</dbReference>
<evidence type="ECO:0000313" key="7">
    <source>
        <dbReference type="Proteomes" id="UP000226431"/>
    </source>
</evidence>
<evidence type="ECO:0000256" key="4">
    <source>
        <dbReference type="ARBA" id="ARBA00023157"/>
    </source>
</evidence>
<dbReference type="AlphaFoldDB" id="A0A2C5Z0F2"/>
<evidence type="ECO:0000313" key="6">
    <source>
        <dbReference type="EMBL" id="PHH75315.1"/>
    </source>
</evidence>
<feature type="region of interest" description="Disordered" evidence="5">
    <location>
        <begin position="187"/>
        <end position="209"/>
    </location>
</feature>
<dbReference type="Proteomes" id="UP000226431">
    <property type="component" value="Unassembled WGS sequence"/>
</dbReference>
<feature type="compositionally biased region" description="Polar residues" evidence="5">
    <location>
        <begin position="318"/>
        <end position="329"/>
    </location>
</feature>
<evidence type="ECO:0000256" key="3">
    <source>
        <dbReference type="ARBA" id="ARBA00023026"/>
    </source>
</evidence>
<reference evidence="6 7" key="1">
    <citation type="submission" date="2017-06" db="EMBL/GenBank/DDBJ databases">
        <title>Ant-infecting Ophiocordyceps genomes reveal a high diversity of potential behavioral manipulation genes and a possible major role for enterotoxins.</title>
        <authorList>
            <person name="De Bekker C."/>
            <person name="Evans H.C."/>
            <person name="Brachmann A."/>
            <person name="Hughes D.P."/>
        </authorList>
    </citation>
    <scope>NUCLEOTIDE SEQUENCE [LARGE SCALE GENOMIC DNA]</scope>
    <source>
        <strain evidence="6 7">Map16</strain>
    </source>
</reference>
<proteinExistence type="predicted"/>
<gene>
    <name evidence="6" type="ORF">CDD80_2471</name>
</gene>
<organism evidence="6 7">
    <name type="scientific">Ophiocordyceps camponoti-rufipedis</name>
    <dbReference type="NCBI Taxonomy" id="2004952"/>
    <lineage>
        <taxon>Eukaryota</taxon>
        <taxon>Fungi</taxon>
        <taxon>Dikarya</taxon>
        <taxon>Ascomycota</taxon>
        <taxon>Pezizomycotina</taxon>
        <taxon>Sordariomycetes</taxon>
        <taxon>Hypocreomycetidae</taxon>
        <taxon>Hypocreales</taxon>
        <taxon>Ophiocordycipitaceae</taxon>
        <taxon>Ophiocordyceps</taxon>
    </lineage>
</organism>
<evidence type="ECO:0000256" key="2">
    <source>
        <dbReference type="ARBA" id="ARBA00022729"/>
    </source>
</evidence>
<dbReference type="OrthoDB" id="10587209at2759"/>